<protein>
    <submittedName>
        <fullName evidence="1">Toxin RelE</fullName>
    </submittedName>
</protein>
<dbReference type="RefSeq" id="WP_229330732.1">
    <property type="nucleotide sequence ID" value="NZ_AP025183.1"/>
</dbReference>
<dbReference type="EMBL" id="AP025183">
    <property type="protein sequence ID" value="BDB52108.1"/>
    <property type="molecule type" value="Genomic_DNA"/>
</dbReference>
<proteinExistence type="predicted"/>
<gene>
    <name evidence="1" type="ORF">GENT11_04200</name>
</gene>
<accession>A0ABM7UZT3</accession>
<reference evidence="1 2" key="1">
    <citation type="journal article" date="2022" name="Int. J. Syst. Evol. Microbiol.">
        <title>Flavobacterium ammonificans sp. nov. and Flavobacterium ammoniigenes sp. nov., ammonifying bacteria isolated from surface river water.</title>
        <authorList>
            <person name="Watanabe K."/>
            <person name="Kitamura T."/>
            <person name="Ogata Y."/>
            <person name="Shindo C."/>
            <person name="Suda W."/>
        </authorList>
    </citation>
    <scope>NUCLEOTIDE SEQUENCE [LARGE SCALE GENOMIC DNA]</scope>
    <source>
        <strain evidence="1 2">GENT11</strain>
    </source>
</reference>
<evidence type="ECO:0000313" key="2">
    <source>
        <dbReference type="Proteomes" id="UP001319865"/>
    </source>
</evidence>
<keyword evidence="2" id="KW-1185">Reference proteome</keyword>
<sequence length="110" mass="13387">MEPKFKVEFLDEAVEFMESLDEKTRAKIYYNIKLSQYKNDTELLKKLNDTIWEFRTLYNKTYYRFFAFWDKTNKHETLVIATHGIEKKTGKTPKNEILKAENLRTIYFEL</sequence>
<dbReference type="InterPro" id="IPR009241">
    <property type="entry name" value="HigB-like"/>
</dbReference>
<dbReference type="Proteomes" id="UP001319865">
    <property type="component" value="Chromosome"/>
</dbReference>
<dbReference type="Pfam" id="PF05973">
    <property type="entry name" value="Gp49"/>
    <property type="match status" value="1"/>
</dbReference>
<reference evidence="1 2" key="2">
    <citation type="journal article" date="2022" name="Microorganisms">
        <title>Complete Genome Sequences of Two Flavobacterium ammonificans Strains and a Flavobacterium ammoniigenes Strain of Ammonifying Bacterioplankton Isolated from Surface River Water.</title>
        <authorList>
            <person name="Suda W."/>
            <person name="Ogata Y."/>
            <person name="Shindo C."/>
            <person name="Watanabe K."/>
        </authorList>
    </citation>
    <scope>NUCLEOTIDE SEQUENCE [LARGE SCALE GENOMIC DNA]</scope>
    <source>
        <strain evidence="1 2">GENT11</strain>
    </source>
</reference>
<evidence type="ECO:0000313" key="1">
    <source>
        <dbReference type="EMBL" id="BDB52108.1"/>
    </source>
</evidence>
<name>A0ABM7UZT3_9FLAO</name>
<organism evidence="1 2">
    <name type="scientific">Flavobacterium ammonificans</name>
    <dbReference type="NCBI Taxonomy" id="1751056"/>
    <lineage>
        <taxon>Bacteria</taxon>
        <taxon>Pseudomonadati</taxon>
        <taxon>Bacteroidota</taxon>
        <taxon>Flavobacteriia</taxon>
        <taxon>Flavobacteriales</taxon>
        <taxon>Flavobacteriaceae</taxon>
        <taxon>Flavobacterium</taxon>
    </lineage>
</organism>